<feature type="domain" description="GGDEF" evidence="2">
    <location>
        <begin position="191"/>
        <end position="310"/>
    </location>
</feature>
<dbReference type="Pfam" id="PF00990">
    <property type="entry name" value="GGDEF"/>
    <property type="match status" value="1"/>
</dbReference>
<proteinExistence type="predicted"/>
<feature type="transmembrane region" description="Helical" evidence="1">
    <location>
        <begin position="38"/>
        <end position="57"/>
    </location>
</feature>
<reference evidence="3 4" key="1">
    <citation type="submission" date="2019-08" db="EMBL/GenBank/DDBJ databases">
        <title>Bioinformatics analysis of the strain L3 and L5.</title>
        <authorList>
            <person name="Li X."/>
        </authorList>
    </citation>
    <scope>NUCLEOTIDE SEQUENCE [LARGE SCALE GENOMIC DNA]</scope>
    <source>
        <strain evidence="3 4">L5</strain>
    </source>
</reference>
<dbReference type="InterPro" id="IPR000160">
    <property type="entry name" value="GGDEF_dom"/>
</dbReference>
<feature type="transmembrane region" description="Helical" evidence="1">
    <location>
        <begin position="130"/>
        <end position="148"/>
    </location>
</feature>
<dbReference type="InterPro" id="IPR029787">
    <property type="entry name" value="Nucleotide_cyclase"/>
</dbReference>
<evidence type="ECO:0000259" key="2">
    <source>
        <dbReference type="PROSITE" id="PS50887"/>
    </source>
</evidence>
<keyword evidence="1" id="KW-1133">Transmembrane helix</keyword>
<sequence length="310" mass="34409">MDDSRDRAMRFIVAYAIAALLLGGYAAWHYLMGEYDRILPPAALALVMLVACLLRLSSASQARLSSYLALIAGYLMLALELPRLDESGIMWLGLPPLLTVLLLPLASAMLLNLLLAPVWLVLLGETTVDSHLTISYLAMTLVAALIPWEQKRQRALLNATDPRDPHCNALVREALHELLASEYQRTQKLDQPLAVLVLHLPQLEMASEQFGSRARQALLDALCQSVSRCSRRHDFLGRQSPATFWLVLPDTSESGAQMVQQRIGQTVETTVLVDTGPLRVPSALCQRLAGESWPRFEQRLLALTRQLSEP</sequence>
<dbReference type="PROSITE" id="PS50887">
    <property type="entry name" value="GGDEF"/>
    <property type="match status" value="1"/>
</dbReference>
<protein>
    <submittedName>
        <fullName evidence="3">GGDEF domain-containing protein</fullName>
    </submittedName>
</protein>
<dbReference type="AlphaFoldDB" id="A0A7V7KJP3"/>
<feature type="transmembrane region" description="Helical" evidence="1">
    <location>
        <begin position="64"/>
        <end position="81"/>
    </location>
</feature>
<feature type="transmembrane region" description="Helical" evidence="1">
    <location>
        <begin position="12"/>
        <end position="32"/>
    </location>
</feature>
<evidence type="ECO:0000313" key="4">
    <source>
        <dbReference type="Proteomes" id="UP000486760"/>
    </source>
</evidence>
<accession>A0A7V7KJP3</accession>
<keyword evidence="1" id="KW-0812">Transmembrane</keyword>
<evidence type="ECO:0000256" key="1">
    <source>
        <dbReference type="SAM" id="Phobius"/>
    </source>
</evidence>
<evidence type="ECO:0000313" key="3">
    <source>
        <dbReference type="EMBL" id="KAA0014298.1"/>
    </source>
</evidence>
<dbReference type="SUPFAM" id="SSF55073">
    <property type="entry name" value="Nucleotide cyclase"/>
    <property type="match status" value="1"/>
</dbReference>
<dbReference type="EMBL" id="VTPY01000001">
    <property type="protein sequence ID" value="KAA0014298.1"/>
    <property type="molecule type" value="Genomic_DNA"/>
</dbReference>
<dbReference type="RefSeq" id="WP_149326510.1">
    <property type="nucleotide sequence ID" value="NZ_VTPY01000001.1"/>
</dbReference>
<dbReference type="InterPro" id="IPR043128">
    <property type="entry name" value="Rev_trsase/Diguanyl_cyclase"/>
</dbReference>
<dbReference type="Gene3D" id="3.30.70.270">
    <property type="match status" value="1"/>
</dbReference>
<keyword evidence="4" id="KW-1185">Reference proteome</keyword>
<dbReference type="Proteomes" id="UP000486760">
    <property type="component" value="Unassembled WGS sequence"/>
</dbReference>
<keyword evidence="1" id="KW-0472">Membrane</keyword>
<feature type="transmembrane region" description="Helical" evidence="1">
    <location>
        <begin position="101"/>
        <end position="123"/>
    </location>
</feature>
<organism evidence="3 4">
    <name type="scientific">Billgrantia pellis</name>
    <dbReference type="NCBI Taxonomy" id="2606936"/>
    <lineage>
        <taxon>Bacteria</taxon>
        <taxon>Pseudomonadati</taxon>
        <taxon>Pseudomonadota</taxon>
        <taxon>Gammaproteobacteria</taxon>
        <taxon>Oceanospirillales</taxon>
        <taxon>Halomonadaceae</taxon>
        <taxon>Billgrantia</taxon>
    </lineage>
</organism>
<comment type="caution">
    <text evidence="3">The sequence shown here is derived from an EMBL/GenBank/DDBJ whole genome shotgun (WGS) entry which is preliminary data.</text>
</comment>
<gene>
    <name evidence="3" type="ORF">F0A17_01180</name>
</gene>
<name>A0A7V7KJP3_9GAMM</name>
<dbReference type="SMART" id="SM00267">
    <property type="entry name" value="GGDEF"/>
    <property type="match status" value="1"/>
</dbReference>